<comment type="subunit">
    <text evidence="1">Interacts with the host RNA polymerase catalytic core formed by RpoA, RpoB, RpoC and RpoZ to form the RNAP-gp55 holoenzyme. Part of the transcription activation complex containing host RNAP, the viral RNA polymerase sigma-like factor, the late transcription coactivator, and the sliding clamp. Interacts with the terminase large subunit; this interaction may load the terminase onto DNA for packaging.</text>
</comment>
<sequence length="189" mass="21645">MTRKPKRHYVNNKDFYDAIVVYKNKLKEDPNTRVPNYIGECILAICNKLSTKPNFIGYSFRDEMIADGVENCIVSVDGFNPEKSNNPFAYFTQIAWNAFIRRISKEKKQQYIKHKNMINGMILAELDDETFATIAGTKSASHEITNNIIDDFEKKLTKVKRTGIVGIEKFVLEQENEDESTTPSTTSSD</sequence>
<comment type="caution">
    <text evidence="1">Lacks conserved residue(s) required for the propagation of feature annotation.</text>
</comment>
<dbReference type="GO" id="GO:0003677">
    <property type="term" value="F:DNA binding"/>
    <property type="evidence" value="ECO:0007669"/>
    <property type="project" value="UniProtKB-UniRule"/>
</dbReference>
<evidence type="ECO:0000256" key="1">
    <source>
        <dbReference type="HAMAP-Rule" id="MF_04164"/>
    </source>
</evidence>
<dbReference type="HAMAP" id="MF_04164">
    <property type="entry name" value="T4_Sigma_like_factor"/>
    <property type="match status" value="1"/>
</dbReference>
<feature type="DNA-binding region" evidence="1">
    <location>
        <position position="107"/>
    </location>
</feature>
<dbReference type="GO" id="GO:0016779">
    <property type="term" value="F:nucleotidyltransferase activity"/>
    <property type="evidence" value="ECO:0007669"/>
    <property type="project" value="UniProtKB-KW"/>
</dbReference>
<keyword evidence="1" id="KW-0238">DNA-binding</keyword>
<evidence type="ECO:0000313" key="2">
    <source>
        <dbReference type="EMBL" id="CAB4140566.1"/>
    </source>
</evidence>
<protein>
    <recommendedName>
        <fullName evidence="1">RNA polymerase sigma-like factor</fullName>
    </recommendedName>
    <alternativeName>
        <fullName evidence="1">Promoter specificity factor</fullName>
    </alternativeName>
</protein>
<feature type="site" description="Interaction with host RNAP" evidence="1">
    <location>
        <position position="67"/>
    </location>
</feature>
<proteinExistence type="inferred from homology"/>
<reference evidence="2" key="1">
    <citation type="submission" date="2020-04" db="EMBL/GenBank/DDBJ databases">
        <authorList>
            <person name="Chiriac C."/>
            <person name="Salcher M."/>
            <person name="Ghai R."/>
            <person name="Kavagutti S V."/>
        </authorList>
    </citation>
    <scope>NUCLEOTIDE SEQUENCE</scope>
</reference>
<keyword evidence="1" id="KW-0808">Transferase</keyword>
<dbReference type="InterPro" id="IPR046386">
    <property type="entry name" value="T4_sigma-like_factor"/>
</dbReference>
<name>A0A6J5M5Z8_9CAUD</name>
<keyword evidence="1" id="KW-0731">Sigma factor</keyword>
<feature type="site" description="Interaction with host RNAP" evidence="1">
    <location>
        <position position="63"/>
    </location>
</feature>
<keyword evidence="1" id="KW-0548">Nucleotidyltransferase</keyword>
<organism evidence="2">
    <name type="scientific">uncultured Caudovirales phage</name>
    <dbReference type="NCBI Taxonomy" id="2100421"/>
    <lineage>
        <taxon>Viruses</taxon>
        <taxon>Duplodnaviria</taxon>
        <taxon>Heunggongvirae</taxon>
        <taxon>Uroviricota</taxon>
        <taxon>Caudoviricetes</taxon>
        <taxon>Peduoviridae</taxon>
        <taxon>Maltschvirus</taxon>
        <taxon>Maltschvirus maltsch</taxon>
    </lineage>
</organism>
<keyword evidence="1" id="KW-0945">Host-virus interaction</keyword>
<gene>
    <name evidence="2" type="ORF">UFOVP395_36</name>
</gene>
<comment type="similarity">
    <text evidence="1">Belongs to the Tevenvirinae RNA polymerase sigma-like factor family.</text>
</comment>
<keyword evidence="1" id="KW-1195">Viral transcription</keyword>
<dbReference type="GO" id="GO:0019086">
    <property type="term" value="P:late viral transcription"/>
    <property type="evidence" value="ECO:0007669"/>
    <property type="project" value="UniProtKB-UniRule"/>
</dbReference>
<keyword evidence="1" id="KW-0805">Transcription regulation</keyword>
<dbReference type="GO" id="GO:0016987">
    <property type="term" value="F:sigma factor activity"/>
    <property type="evidence" value="ECO:0007669"/>
    <property type="project" value="UniProtKB-UniRule"/>
</dbReference>
<comment type="function">
    <text evidence="1">Plays a role in the transcription of the viral late genes by acting as a late promoter recognition subunit. Associates with host RNA polymerase (RNAP) core and thus replaces the host sigma-70/rpoD subunit in the complex. May also play a role in DNA packaging by interacting with the terminase subunit gp17.</text>
</comment>
<feature type="site" description="Interaction with host RNAP" evidence="1">
    <location>
        <position position="70"/>
    </location>
</feature>
<accession>A0A6J5M5Z8</accession>
<keyword evidence="1" id="KW-0804">Transcription</keyword>
<dbReference type="EMBL" id="LR796380">
    <property type="protein sequence ID" value="CAB4140566.1"/>
    <property type="molecule type" value="Genomic_DNA"/>
</dbReference>